<gene>
    <name evidence="6" type="ORF">EXY23_25555</name>
</gene>
<evidence type="ECO:0000256" key="1">
    <source>
        <dbReference type="ARBA" id="ARBA00022801"/>
    </source>
</evidence>
<dbReference type="Pfam" id="PF01734">
    <property type="entry name" value="Patatin"/>
    <property type="match status" value="1"/>
</dbReference>
<feature type="active site" description="Nucleophile" evidence="4">
    <location>
        <position position="37"/>
    </location>
</feature>
<evidence type="ECO:0000313" key="7">
    <source>
        <dbReference type="Proteomes" id="UP000295023"/>
    </source>
</evidence>
<sequence length="335" mass="37093">MSLALQGGGAHGAFTWGVLDRLLEDERITIEAVSGTSAGAMNAAALAAGHARGGREGARQALDRFWTSTSERATFSPFQRTLADRLLGRWNLDHSPGYLWFSLLGRLFSPYQTNPLNQHPLRDILAEQIDMEAVRACQGVRVFVTATNVRTGRPRVFGQEDLSLDALLASACLPHLYQAVEIDGDPYWDGGYMGNPAIWPLIYGCQTADVVLVQINPLEREGVPRTSLEIDNRMNEIAFNASLMHEMRAIAFVQRLLEQDALKEPVASRYKNMRIHMIGDEEGMKALGVTSKFNAERDFLEHLKAAGRACAGRWLETTFDDLGVRSSVDVRGTFL</sequence>
<evidence type="ECO:0000256" key="2">
    <source>
        <dbReference type="ARBA" id="ARBA00022963"/>
    </source>
</evidence>
<dbReference type="InterPro" id="IPR016035">
    <property type="entry name" value="Acyl_Trfase/lysoPLipase"/>
</dbReference>
<proteinExistence type="predicted"/>
<dbReference type="AlphaFoldDB" id="A0A4R4D537"/>
<comment type="caution">
    <text evidence="6">The sequence shown here is derived from an EMBL/GenBank/DDBJ whole genome shotgun (WGS) entry which is preliminary data.</text>
</comment>
<feature type="active site" description="Proton acceptor" evidence="4">
    <location>
        <position position="189"/>
    </location>
</feature>
<dbReference type="InterPro" id="IPR050301">
    <property type="entry name" value="NTE"/>
</dbReference>
<dbReference type="PANTHER" id="PTHR14226">
    <property type="entry name" value="NEUROPATHY TARGET ESTERASE/SWISS CHEESE D.MELANOGASTER"/>
    <property type="match status" value="1"/>
</dbReference>
<dbReference type="PANTHER" id="PTHR14226:SF78">
    <property type="entry name" value="SLR0060 PROTEIN"/>
    <property type="match status" value="1"/>
</dbReference>
<organism evidence="6 7">
    <name type="scientific">Roseicella aquatilis</name>
    <dbReference type="NCBI Taxonomy" id="2527868"/>
    <lineage>
        <taxon>Bacteria</taxon>
        <taxon>Pseudomonadati</taxon>
        <taxon>Pseudomonadota</taxon>
        <taxon>Alphaproteobacteria</taxon>
        <taxon>Acetobacterales</taxon>
        <taxon>Roseomonadaceae</taxon>
        <taxon>Roseicella</taxon>
    </lineage>
</organism>
<name>A0A4R4D537_9PROT</name>
<dbReference type="PROSITE" id="PS51635">
    <property type="entry name" value="PNPLA"/>
    <property type="match status" value="1"/>
</dbReference>
<dbReference type="OrthoDB" id="9807112at2"/>
<protein>
    <submittedName>
        <fullName evidence="6">Patatin-like phospholipase family protein</fullName>
    </submittedName>
</protein>
<evidence type="ECO:0000313" key="6">
    <source>
        <dbReference type="EMBL" id="TCZ52931.1"/>
    </source>
</evidence>
<feature type="domain" description="PNPLA" evidence="5">
    <location>
        <begin position="3"/>
        <end position="202"/>
    </location>
</feature>
<keyword evidence="7" id="KW-1185">Reference proteome</keyword>
<reference evidence="6 7" key="1">
    <citation type="submission" date="2019-03" db="EMBL/GenBank/DDBJ databases">
        <title>Paracraurococcus aquatilis NE82 genome sequence.</title>
        <authorList>
            <person name="Zhao Y."/>
            <person name="Du Z."/>
        </authorList>
    </citation>
    <scope>NUCLEOTIDE SEQUENCE [LARGE SCALE GENOMIC DNA]</scope>
    <source>
        <strain evidence="6 7">NE82</strain>
    </source>
</reference>
<feature type="short sequence motif" description="GXGXXG" evidence="4">
    <location>
        <begin position="7"/>
        <end position="12"/>
    </location>
</feature>
<evidence type="ECO:0000259" key="5">
    <source>
        <dbReference type="PROSITE" id="PS51635"/>
    </source>
</evidence>
<keyword evidence="1 4" id="KW-0378">Hydrolase</keyword>
<dbReference type="GO" id="GO:0016042">
    <property type="term" value="P:lipid catabolic process"/>
    <property type="evidence" value="ECO:0007669"/>
    <property type="project" value="UniProtKB-UniRule"/>
</dbReference>
<keyword evidence="2 4" id="KW-0442">Lipid degradation</keyword>
<dbReference type="EMBL" id="SKBM01000044">
    <property type="protein sequence ID" value="TCZ52931.1"/>
    <property type="molecule type" value="Genomic_DNA"/>
</dbReference>
<dbReference type="Proteomes" id="UP000295023">
    <property type="component" value="Unassembled WGS sequence"/>
</dbReference>
<dbReference type="InterPro" id="IPR002641">
    <property type="entry name" value="PNPLA_dom"/>
</dbReference>
<accession>A0A4R4D537</accession>
<evidence type="ECO:0000256" key="3">
    <source>
        <dbReference type="ARBA" id="ARBA00023098"/>
    </source>
</evidence>
<dbReference type="RefSeq" id="WP_132296832.1">
    <property type="nucleotide sequence ID" value="NZ_SKBM01000044.1"/>
</dbReference>
<keyword evidence="3 4" id="KW-0443">Lipid metabolism</keyword>
<dbReference type="Gene3D" id="3.40.1090.10">
    <property type="entry name" value="Cytosolic phospholipase A2 catalytic domain"/>
    <property type="match status" value="2"/>
</dbReference>
<dbReference type="SUPFAM" id="SSF52151">
    <property type="entry name" value="FabD/lysophospholipase-like"/>
    <property type="match status" value="1"/>
</dbReference>
<evidence type="ECO:0000256" key="4">
    <source>
        <dbReference type="PROSITE-ProRule" id="PRU01161"/>
    </source>
</evidence>
<feature type="short sequence motif" description="GXSXG" evidence="4">
    <location>
        <begin position="35"/>
        <end position="39"/>
    </location>
</feature>
<dbReference type="GO" id="GO:0016787">
    <property type="term" value="F:hydrolase activity"/>
    <property type="evidence" value="ECO:0007669"/>
    <property type="project" value="UniProtKB-UniRule"/>
</dbReference>
<feature type="short sequence motif" description="DGA/G" evidence="4">
    <location>
        <begin position="189"/>
        <end position="191"/>
    </location>
</feature>